<accession>A0A2T1DKC3</accession>
<dbReference type="Proteomes" id="UP000238634">
    <property type="component" value="Unassembled WGS sequence"/>
</dbReference>
<dbReference type="InterPro" id="IPR022488">
    <property type="entry name" value="PPK2-related"/>
</dbReference>
<dbReference type="InterPro" id="IPR027417">
    <property type="entry name" value="P-loop_NTPase"/>
</dbReference>
<dbReference type="OrthoDB" id="9775224at2"/>
<proteinExistence type="predicted"/>
<dbReference type="GO" id="GO:0008976">
    <property type="term" value="F:polyphosphate kinase activity"/>
    <property type="evidence" value="ECO:0007669"/>
    <property type="project" value="InterPro"/>
</dbReference>
<dbReference type="InterPro" id="IPR016898">
    <property type="entry name" value="Polyphosphate_phosphotransfera"/>
</dbReference>
<dbReference type="NCBIfam" id="TIGR03709">
    <property type="entry name" value="PPK2_rel_1"/>
    <property type="match status" value="1"/>
</dbReference>
<dbReference type="InterPro" id="IPR022300">
    <property type="entry name" value="PPK2-rel_1"/>
</dbReference>
<dbReference type="Gene3D" id="3.40.50.300">
    <property type="entry name" value="P-loop containing nucleotide triphosphate hydrolases"/>
    <property type="match status" value="1"/>
</dbReference>
<dbReference type="PANTHER" id="PTHR34383:SF3">
    <property type="entry name" value="POLYPHOSPHATE:AMP PHOSPHOTRANSFERASE"/>
    <property type="match status" value="1"/>
</dbReference>
<organism evidence="4 5">
    <name type="scientific">Phormidesmis priestleyi ULC007</name>
    <dbReference type="NCBI Taxonomy" id="1920490"/>
    <lineage>
        <taxon>Bacteria</taxon>
        <taxon>Bacillati</taxon>
        <taxon>Cyanobacteriota</taxon>
        <taxon>Cyanophyceae</taxon>
        <taxon>Leptolyngbyales</taxon>
        <taxon>Leptolyngbyaceae</taxon>
        <taxon>Phormidesmis</taxon>
    </lineage>
</organism>
<reference evidence="4 5" key="1">
    <citation type="submission" date="2018-02" db="EMBL/GenBank/DDBJ databases">
        <authorList>
            <person name="Cohen D.B."/>
            <person name="Kent A.D."/>
        </authorList>
    </citation>
    <scope>NUCLEOTIDE SEQUENCE [LARGE SCALE GENOMIC DNA]</scope>
    <source>
        <strain evidence="4 5">ULC007</strain>
    </source>
</reference>
<evidence type="ECO:0000259" key="3">
    <source>
        <dbReference type="Pfam" id="PF03976"/>
    </source>
</evidence>
<gene>
    <name evidence="4" type="ORF">C7B65_05955</name>
</gene>
<evidence type="ECO:0000256" key="2">
    <source>
        <dbReference type="ARBA" id="ARBA00022777"/>
    </source>
</evidence>
<dbReference type="STRING" id="1920490.GCA_001895925_03571"/>
<evidence type="ECO:0000256" key="1">
    <source>
        <dbReference type="ARBA" id="ARBA00022679"/>
    </source>
</evidence>
<reference evidence="4 5" key="2">
    <citation type="submission" date="2018-03" db="EMBL/GenBank/DDBJ databases">
        <title>The ancient ancestry and fast evolution of plastids.</title>
        <authorList>
            <person name="Moore K.R."/>
            <person name="Magnabosco C."/>
            <person name="Momper L."/>
            <person name="Gold D.A."/>
            <person name="Bosak T."/>
            <person name="Fournier G.P."/>
        </authorList>
    </citation>
    <scope>NUCLEOTIDE SEQUENCE [LARGE SCALE GENOMIC DNA]</scope>
    <source>
        <strain evidence="4 5">ULC007</strain>
    </source>
</reference>
<comment type="caution">
    <text evidence="4">The sequence shown here is derived from an EMBL/GenBank/DDBJ whole genome shotgun (WGS) entry which is preliminary data.</text>
</comment>
<dbReference type="RefSeq" id="WP_073070663.1">
    <property type="nucleotide sequence ID" value="NZ_MPPI01000008.1"/>
</dbReference>
<name>A0A2T1DKC3_9CYAN</name>
<dbReference type="PIRSF" id="PIRSF028756">
    <property type="entry name" value="PPK2_prd"/>
    <property type="match status" value="1"/>
</dbReference>
<sequence>MNYDPFIVPPKKTISLSKDYDAGYLGKSQKNEDTANKLQSDIKRLAAYQDVLYASDRYALLIIFQAMDAAGKDSTIKHVMSGINPQGCQVFSFKAPSDEELDHDYLWRSVRALPERGRIGIFNRSYYEEVLIARVHPEILAKQQLPEATLKKNIWKQRFEEINNFEKYLVNNGVVVLKFFLNVSKAEQKKRFLARINQPEKNWKFSTSDAKERACWDDYMHAYEEAFNHTSTSWAPWHVIPADHKWFTRMVVADMICNKLASLDLKYPILTEEHQQQLLAAKEMLEHE</sequence>
<keyword evidence="1" id="KW-0808">Transferase</keyword>
<dbReference type="EMBL" id="PVWG01000004">
    <property type="protein sequence ID" value="PSB20947.1"/>
    <property type="molecule type" value="Genomic_DNA"/>
</dbReference>
<dbReference type="PANTHER" id="PTHR34383">
    <property type="entry name" value="POLYPHOSPHATE:AMP PHOSPHOTRANSFERASE-RELATED"/>
    <property type="match status" value="1"/>
</dbReference>
<evidence type="ECO:0000313" key="4">
    <source>
        <dbReference type="EMBL" id="PSB20947.1"/>
    </source>
</evidence>
<dbReference type="Pfam" id="PF03976">
    <property type="entry name" value="PPK2"/>
    <property type="match status" value="1"/>
</dbReference>
<feature type="domain" description="Polyphosphate kinase-2-related" evidence="3">
    <location>
        <begin position="31"/>
        <end position="261"/>
    </location>
</feature>
<dbReference type="AlphaFoldDB" id="A0A2T1DKC3"/>
<keyword evidence="5" id="KW-1185">Reference proteome</keyword>
<evidence type="ECO:0000313" key="5">
    <source>
        <dbReference type="Proteomes" id="UP000238634"/>
    </source>
</evidence>
<dbReference type="GO" id="GO:0006797">
    <property type="term" value="P:polyphosphate metabolic process"/>
    <property type="evidence" value="ECO:0007669"/>
    <property type="project" value="InterPro"/>
</dbReference>
<dbReference type="SUPFAM" id="SSF52540">
    <property type="entry name" value="P-loop containing nucleoside triphosphate hydrolases"/>
    <property type="match status" value="1"/>
</dbReference>
<protein>
    <submittedName>
        <fullName evidence="4">Polyphosphate kinase 2 family protein</fullName>
    </submittedName>
</protein>
<keyword evidence="2 4" id="KW-0418">Kinase</keyword>